<dbReference type="InterPro" id="IPR019832">
    <property type="entry name" value="Mn/Fe_SOD_C"/>
</dbReference>
<dbReference type="InterPro" id="IPR050265">
    <property type="entry name" value="Fe/Mn_Superoxide_Dismutase"/>
</dbReference>
<gene>
    <name evidence="6" type="ORF">RSO01_58400</name>
</gene>
<dbReference type="PANTHER" id="PTHR11404:SF6">
    <property type="entry name" value="SUPEROXIDE DISMUTASE [MN], MITOCHONDRIAL"/>
    <property type="match status" value="1"/>
</dbReference>
<dbReference type="OrthoDB" id="9803125at2"/>
<evidence type="ECO:0000259" key="5">
    <source>
        <dbReference type="PROSITE" id="PS50206"/>
    </source>
</evidence>
<dbReference type="GO" id="GO:0004784">
    <property type="term" value="F:superoxide dismutase activity"/>
    <property type="evidence" value="ECO:0007669"/>
    <property type="project" value="UniProtKB-EC"/>
</dbReference>
<dbReference type="AlphaFoldDB" id="A0A512NI91"/>
<keyword evidence="4" id="KW-0560">Oxidoreductase</keyword>
<evidence type="ECO:0000256" key="1">
    <source>
        <dbReference type="ARBA" id="ARBA00008714"/>
    </source>
</evidence>
<dbReference type="Gene3D" id="3.40.250.10">
    <property type="entry name" value="Rhodanese-like domain"/>
    <property type="match status" value="1"/>
</dbReference>
<dbReference type="SMART" id="SM00450">
    <property type="entry name" value="RHOD"/>
    <property type="match status" value="1"/>
</dbReference>
<dbReference type="Gene3D" id="3.55.40.20">
    <property type="entry name" value="Iron/manganese superoxide dismutase, C-terminal domain"/>
    <property type="match status" value="1"/>
</dbReference>
<dbReference type="InterPro" id="IPR036314">
    <property type="entry name" value="SOD_C_sf"/>
</dbReference>
<dbReference type="SUPFAM" id="SSF52821">
    <property type="entry name" value="Rhodanese/Cell cycle control phosphatase"/>
    <property type="match status" value="1"/>
</dbReference>
<evidence type="ECO:0000313" key="6">
    <source>
        <dbReference type="EMBL" id="GEP58674.1"/>
    </source>
</evidence>
<dbReference type="EMBL" id="BKAJ01000107">
    <property type="protein sequence ID" value="GEP58674.1"/>
    <property type="molecule type" value="Genomic_DNA"/>
</dbReference>
<dbReference type="PROSITE" id="PS50206">
    <property type="entry name" value="RHODANESE_3"/>
    <property type="match status" value="1"/>
</dbReference>
<reference evidence="6 7" key="1">
    <citation type="submission" date="2019-07" db="EMBL/GenBank/DDBJ databases">
        <title>Whole genome shotgun sequence of Reyranella soli NBRC 108950.</title>
        <authorList>
            <person name="Hosoyama A."/>
            <person name="Uohara A."/>
            <person name="Ohji S."/>
            <person name="Ichikawa N."/>
        </authorList>
    </citation>
    <scope>NUCLEOTIDE SEQUENCE [LARGE SCALE GENOMIC DNA]</scope>
    <source>
        <strain evidence="6 7">NBRC 108950</strain>
    </source>
</reference>
<evidence type="ECO:0000256" key="3">
    <source>
        <dbReference type="ARBA" id="ARBA00022723"/>
    </source>
</evidence>
<feature type="domain" description="Rhodanese" evidence="5">
    <location>
        <begin position="216"/>
        <end position="306"/>
    </location>
</feature>
<dbReference type="Pfam" id="PF02777">
    <property type="entry name" value="Sod_Fe_C"/>
    <property type="match status" value="1"/>
</dbReference>
<dbReference type="Proteomes" id="UP000321058">
    <property type="component" value="Unassembled WGS sequence"/>
</dbReference>
<evidence type="ECO:0000256" key="2">
    <source>
        <dbReference type="ARBA" id="ARBA00012682"/>
    </source>
</evidence>
<sequence>MTFKTKPIAFKPGRLNGLSVRLIASHYENNYGGAVRRLNAIRGELKGLDPAAAPGFMLNGLKREELIATNSMLLHELYFDALGGSGGQPDGALGEAIARDFGSTERWHAQFTAMGRALGGGSGWVVLTRSPRDGTLTNVWQADHTHSLAGGTPILALDMYEHSYHLDFGANVGAYVDAFMNNLHWPRIAERFAGSESPWRTDAMISPEAARQRLESEPDLLVIDARLNADAAMIPVGLRGARRAPPEQVEAIAASLPKGSKALVYCAWGFEIGGDCVAKLRERGIDAVAVAGGLGTWRADGHPTEPLKEGDKA</sequence>
<keyword evidence="3" id="KW-0479">Metal-binding</keyword>
<dbReference type="InterPro" id="IPR001763">
    <property type="entry name" value="Rhodanese-like_dom"/>
</dbReference>
<comment type="similarity">
    <text evidence="1">Belongs to the iron/manganese superoxide dismutase family.</text>
</comment>
<keyword evidence="7" id="KW-1185">Reference proteome</keyword>
<dbReference type="RefSeq" id="WP_147154069.1">
    <property type="nucleotide sequence ID" value="NZ_BKAJ01000107.1"/>
</dbReference>
<organism evidence="6 7">
    <name type="scientific">Reyranella soli</name>
    <dbReference type="NCBI Taxonomy" id="1230389"/>
    <lineage>
        <taxon>Bacteria</taxon>
        <taxon>Pseudomonadati</taxon>
        <taxon>Pseudomonadota</taxon>
        <taxon>Alphaproteobacteria</taxon>
        <taxon>Hyphomicrobiales</taxon>
        <taxon>Reyranellaceae</taxon>
        <taxon>Reyranella</taxon>
    </lineage>
</organism>
<evidence type="ECO:0000313" key="7">
    <source>
        <dbReference type="Proteomes" id="UP000321058"/>
    </source>
</evidence>
<dbReference type="SUPFAM" id="SSF54719">
    <property type="entry name" value="Fe,Mn superoxide dismutase (SOD), C-terminal domain"/>
    <property type="match status" value="1"/>
</dbReference>
<proteinExistence type="inferred from homology"/>
<evidence type="ECO:0000256" key="4">
    <source>
        <dbReference type="ARBA" id="ARBA00023002"/>
    </source>
</evidence>
<dbReference type="InterPro" id="IPR036324">
    <property type="entry name" value="Mn/Fe_SOD_N_sf"/>
</dbReference>
<dbReference type="PANTHER" id="PTHR11404">
    <property type="entry name" value="SUPEROXIDE DISMUTASE 2"/>
    <property type="match status" value="1"/>
</dbReference>
<comment type="caution">
    <text evidence="6">The sequence shown here is derived from an EMBL/GenBank/DDBJ whole genome shotgun (WGS) entry which is preliminary data.</text>
</comment>
<accession>A0A512NI91</accession>
<name>A0A512NI91_9HYPH</name>
<dbReference type="GO" id="GO:0046872">
    <property type="term" value="F:metal ion binding"/>
    <property type="evidence" value="ECO:0007669"/>
    <property type="project" value="UniProtKB-KW"/>
</dbReference>
<dbReference type="EC" id="1.15.1.1" evidence="2"/>
<dbReference type="SUPFAM" id="SSF46609">
    <property type="entry name" value="Fe,Mn superoxide dismutase (SOD), N-terminal domain"/>
    <property type="match status" value="1"/>
</dbReference>
<protein>
    <recommendedName>
        <fullName evidence="2">superoxide dismutase</fullName>
        <ecNumber evidence="2">1.15.1.1</ecNumber>
    </recommendedName>
</protein>
<dbReference type="InterPro" id="IPR036873">
    <property type="entry name" value="Rhodanese-like_dom_sf"/>
</dbReference>